<dbReference type="EMBL" id="KZ857417">
    <property type="protein sequence ID" value="RDX47634.1"/>
    <property type="molecule type" value="Genomic_DNA"/>
</dbReference>
<dbReference type="Proteomes" id="UP000256964">
    <property type="component" value="Unassembled WGS sequence"/>
</dbReference>
<organism evidence="2 3">
    <name type="scientific">Lentinus brumalis</name>
    <dbReference type="NCBI Taxonomy" id="2498619"/>
    <lineage>
        <taxon>Eukaryota</taxon>
        <taxon>Fungi</taxon>
        <taxon>Dikarya</taxon>
        <taxon>Basidiomycota</taxon>
        <taxon>Agaricomycotina</taxon>
        <taxon>Agaricomycetes</taxon>
        <taxon>Polyporales</taxon>
        <taxon>Polyporaceae</taxon>
        <taxon>Lentinus</taxon>
    </lineage>
</organism>
<feature type="region of interest" description="Disordered" evidence="1">
    <location>
        <begin position="189"/>
        <end position="214"/>
    </location>
</feature>
<protein>
    <submittedName>
        <fullName evidence="2">Uncharacterized protein</fullName>
    </submittedName>
</protein>
<sequence length="214" mass="23466">MYSTTRTSSAIAGPDPSPEVVNIHSAFAISPRMRPGRPDVLRATRTASSSDELSHARSCTVAIRPRLPPLPLRRYRRWAAPAAARSRGSCIQQGWSLVHTQDVAPGVYQLASTPGYLRAHASGAASPSLWPSSTACVRVHARHVRRTFFGDHVAVAVRYIDVDPILKDTPSLIQVRQLRIQGLCRTSSHVPRTSLPNSSRQHTNFNPSHISDRA</sequence>
<name>A0A371D513_9APHY</name>
<evidence type="ECO:0000313" key="3">
    <source>
        <dbReference type="Proteomes" id="UP000256964"/>
    </source>
</evidence>
<evidence type="ECO:0000256" key="1">
    <source>
        <dbReference type="SAM" id="MobiDB-lite"/>
    </source>
</evidence>
<evidence type="ECO:0000313" key="2">
    <source>
        <dbReference type="EMBL" id="RDX47634.1"/>
    </source>
</evidence>
<gene>
    <name evidence="2" type="ORF">OH76DRAFT_724154</name>
</gene>
<reference evidence="2 3" key="1">
    <citation type="journal article" date="2018" name="Biotechnol. Biofuels">
        <title>Integrative visual omics of the white-rot fungus Polyporus brumalis exposes the biotechnological potential of its oxidative enzymes for delignifying raw plant biomass.</title>
        <authorList>
            <person name="Miyauchi S."/>
            <person name="Rancon A."/>
            <person name="Drula E."/>
            <person name="Hage H."/>
            <person name="Chaduli D."/>
            <person name="Favel A."/>
            <person name="Grisel S."/>
            <person name="Henrissat B."/>
            <person name="Herpoel-Gimbert I."/>
            <person name="Ruiz-Duenas F.J."/>
            <person name="Chevret D."/>
            <person name="Hainaut M."/>
            <person name="Lin J."/>
            <person name="Wang M."/>
            <person name="Pangilinan J."/>
            <person name="Lipzen A."/>
            <person name="Lesage-Meessen L."/>
            <person name="Navarro D."/>
            <person name="Riley R."/>
            <person name="Grigoriev I.V."/>
            <person name="Zhou S."/>
            <person name="Raouche S."/>
            <person name="Rosso M.N."/>
        </authorList>
    </citation>
    <scope>NUCLEOTIDE SEQUENCE [LARGE SCALE GENOMIC DNA]</scope>
    <source>
        <strain evidence="2 3">BRFM 1820</strain>
    </source>
</reference>
<dbReference type="AlphaFoldDB" id="A0A371D513"/>
<proteinExistence type="predicted"/>
<keyword evidence="3" id="KW-1185">Reference proteome</keyword>
<accession>A0A371D513</accession>